<name>A0AB94ISX2_9BACI</name>
<evidence type="ECO:0000313" key="3">
    <source>
        <dbReference type="EMBL" id="ETI70154.1"/>
    </source>
</evidence>
<organism evidence="3 4">
    <name type="scientific">Neobacillus vireti LMG 21834</name>
    <dbReference type="NCBI Taxonomy" id="1131730"/>
    <lineage>
        <taxon>Bacteria</taxon>
        <taxon>Bacillati</taxon>
        <taxon>Bacillota</taxon>
        <taxon>Bacilli</taxon>
        <taxon>Bacillales</taxon>
        <taxon>Bacillaceae</taxon>
        <taxon>Neobacillus</taxon>
    </lineage>
</organism>
<dbReference type="RefSeq" id="WP_024026951.1">
    <property type="nucleotide sequence ID" value="NZ_ALAN01000026.1"/>
</dbReference>
<dbReference type="PANTHER" id="PTHR30006">
    <property type="entry name" value="THIAMINE-BINDING PERIPLASMIC PROTEIN-RELATED"/>
    <property type="match status" value="1"/>
</dbReference>
<protein>
    <submittedName>
        <fullName evidence="3">Extracellular solute-binding protein</fullName>
    </submittedName>
</protein>
<dbReference type="EMBL" id="ALAN01000026">
    <property type="protein sequence ID" value="ETI70154.1"/>
    <property type="molecule type" value="Genomic_DNA"/>
</dbReference>
<keyword evidence="4" id="KW-1185">Reference proteome</keyword>
<reference evidence="3 4" key="1">
    <citation type="journal article" date="2014" name="Environ. Microbiol.">
        <title>The nitrate-ammonifying and nosZ-carrying bacterium Bacillus vireti is a potent source and sink for nitric and nitrous oxide under high nitrate conditions.</title>
        <authorList>
            <person name="Mania D."/>
            <person name="Heylen K."/>
            <person name="van Spanning R.J."/>
            <person name="Frostegard A."/>
        </authorList>
    </citation>
    <scope>NUCLEOTIDE SEQUENCE [LARGE SCALE GENOMIC DNA]</scope>
    <source>
        <strain evidence="3 4">LMG 21834</strain>
    </source>
</reference>
<dbReference type="PIRSF" id="PIRSF002825">
    <property type="entry name" value="CfbpA"/>
    <property type="match status" value="1"/>
</dbReference>
<dbReference type="AlphaFoldDB" id="A0AB94ISX2"/>
<evidence type="ECO:0000256" key="1">
    <source>
        <dbReference type="ARBA" id="ARBA00022729"/>
    </source>
</evidence>
<feature type="signal peptide" evidence="2">
    <location>
        <begin position="1"/>
        <end position="21"/>
    </location>
</feature>
<dbReference type="GO" id="GO:0030975">
    <property type="term" value="F:thiamine binding"/>
    <property type="evidence" value="ECO:0007669"/>
    <property type="project" value="TreeGrafter"/>
</dbReference>
<dbReference type="GO" id="GO:0015888">
    <property type="term" value="P:thiamine transport"/>
    <property type="evidence" value="ECO:0007669"/>
    <property type="project" value="TreeGrafter"/>
</dbReference>
<dbReference type="GO" id="GO:0030976">
    <property type="term" value="F:thiamine pyrophosphate binding"/>
    <property type="evidence" value="ECO:0007669"/>
    <property type="project" value="TreeGrafter"/>
</dbReference>
<dbReference type="Pfam" id="PF13416">
    <property type="entry name" value="SBP_bac_8"/>
    <property type="match status" value="1"/>
</dbReference>
<dbReference type="InterPro" id="IPR026045">
    <property type="entry name" value="Ferric-bd"/>
</dbReference>
<feature type="chain" id="PRO_5044497688" evidence="2">
    <location>
        <begin position="22"/>
        <end position="346"/>
    </location>
</feature>
<gene>
    <name evidence="3" type="ORF">BAVI_03674</name>
</gene>
<dbReference type="CDD" id="cd13546">
    <property type="entry name" value="PBP2_BitB"/>
    <property type="match status" value="1"/>
</dbReference>
<evidence type="ECO:0000256" key="2">
    <source>
        <dbReference type="SAM" id="SignalP"/>
    </source>
</evidence>
<sequence>MKKLLLSVFMLILIISTAACSSTDSSGGEKKKEADVKKSTKVTVYSPHQAEIINPIIKEFQDKTGITVDLVSSGTGELLNRLKAESANPLGDVFWGGGAESLEAFKADFEKYVVADDAKIPAEYKSTDGLWVGFSALPMVIMYNKDMVAGADAPKSWKDLLNSKWKGKIAFADPAKSGSSYTQLVTMLEANKDDGKDGWDFVRKFVKNLDGKVLSGSSMVYKGVADGEFPIGITLEEAAYRYIAGGANIDVVYPSEGTSAVPDGMALIKGAKNKENAKKFLDFLASKEVQELIVKEFNRRSVRDDVEAPKGLTATKDIPLVDYDFNWASTNQADVMKKFQDIVIGK</sequence>
<dbReference type="GO" id="GO:0030288">
    <property type="term" value="C:outer membrane-bounded periplasmic space"/>
    <property type="evidence" value="ECO:0007669"/>
    <property type="project" value="TreeGrafter"/>
</dbReference>
<proteinExistence type="predicted"/>
<dbReference type="Gene3D" id="3.40.190.10">
    <property type="entry name" value="Periplasmic binding protein-like II"/>
    <property type="match status" value="2"/>
</dbReference>
<comment type="caution">
    <text evidence="3">The sequence shown here is derived from an EMBL/GenBank/DDBJ whole genome shotgun (WGS) entry which is preliminary data.</text>
</comment>
<evidence type="ECO:0000313" key="4">
    <source>
        <dbReference type="Proteomes" id="UP000018877"/>
    </source>
</evidence>
<dbReference type="InterPro" id="IPR006059">
    <property type="entry name" value="SBP"/>
</dbReference>
<dbReference type="PROSITE" id="PS51257">
    <property type="entry name" value="PROKAR_LIPOPROTEIN"/>
    <property type="match status" value="1"/>
</dbReference>
<dbReference type="PANTHER" id="PTHR30006:SF2">
    <property type="entry name" value="ABC TRANSPORTER SUBSTRATE-BINDING PROTEIN"/>
    <property type="match status" value="1"/>
</dbReference>
<keyword evidence="1 2" id="KW-0732">Signal</keyword>
<dbReference type="SUPFAM" id="SSF53850">
    <property type="entry name" value="Periplasmic binding protein-like II"/>
    <property type="match status" value="1"/>
</dbReference>
<dbReference type="Proteomes" id="UP000018877">
    <property type="component" value="Unassembled WGS sequence"/>
</dbReference>
<accession>A0AB94ISX2</accession>